<evidence type="ECO:0000313" key="1">
    <source>
        <dbReference type="EMBL" id="EUA64976.1"/>
    </source>
</evidence>
<dbReference type="InterPro" id="IPR014729">
    <property type="entry name" value="Rossmann-like_a/b/a_fold"/>
</dbReference>
<gene>
    <name evidence="1" type="ORF">I542_5154</name>
</gene>
<dbReference type="SUPFAM" id="SSF52402">
    <property type="entry name" value="Adenine nucleotide alpha hydrolases-like"/>
    <property type="match status" value="1"/>
</dbReference>
<proteinExistence type="predicted"/>
<organism evidence="1 2">
    <name type="scientific">Mycobacteroides abscessus 1948</name>
    <dbReference type="NCBI Taxonomy" id="1299323"/>
    <lineage>
        <taxon>Bacteria</taxon>
        <taxon>Bacillati</taxon>
        <taxon>Actinomycetota</taxon>
        <taxon>Actinomycetes</taxon>
        <taxon>Mycobacteriales</taxon>
        <taxon>Mycobacteriaceae</taxon>
        <taxon>Mycobacteroides</taxon>
        <taxon>Mycobacteroides abscessus</taxon>
    </lineage>
</organism>
<name>A0A829QQZ4_9MYCO</name>
<dbReference type="EMBL" id="JAOH01000002">
    <property type="protein sequence ID" value="EUA64976.1"/>
    <property type="molecule type" value="Genomic_DNA"/>
</dbReference>
<comment type="caution">
    <text evidence="1">The sequence shown here is derived from an EMBL/GenBank/DDBJ whole genome shotgun (WGS) entry which is preliminary data.</text>
</comment>
<dbReference type="Gene3D" id="3.40.50.620">
    <property type="entry name" value="HUPs"/>
    <property type="match status" value="1"/>
</dbReference>
<evidence type="ECO:0000313" key="2">
    <source>
        <dbReference type="Proteomes" id="UP000021210"/>
    </source>
</evidence>
<protein>
    <submittedName>
        <fullName evidence="1">Phosphoadenosine phosphosulfate reductase family protein</fullName>
    </submittedName>
</protein>
<accession>A0A829QQZ4</accession>
<sequence>MSRHRQPEPNLPYGYVDDVPIEHDPLNPHPEHPTPIELVLALTRSERETRLRALIELSWRKYEQAISEHAGDKNIVATCSLVSGGDDSYTVANVFRDVTTHHVHANTETGIEATREFVRHTASSWGLPLIEHRPNPGQGYFDLVRGNVMARSLKTGELVRAWPGGFPGPAAHAVMYQRLKQRALARVPHDLGISGSRSDRVVFIAGRRRPESKVRSTVPYADPEGTILWISPMAVWHKADLRTYRLMFPKIPRNPVARTLGMSGECGCLANAAPGEADRWRTAYPRDPFILKVGEVEAEIAHRVDIPDHRKRWGWGGAYADPDEVEQFSRNAVCSGSCGGEDPLLDIMDPLFEVVA</sequence>
<reference evidence="1 2" key="1">
    <citation type="submission" date="2013-12" db="EMBL/GenBank/DDBJ databases">
        <authorList>
            <person name="Zelazny A."/>
            <person name="Olivier K."/>
            <person name="Holland S."/>
            <person name="Lenaerts A."/>
            <person name="Ordway D."/>
            <person name="DeGroote M.A."/>
            <person name="Parker T."/>
            <person name="Sizemore C."/>
            <person name="Tallon L.J."/>
            <person name="Sadzewicz L.K."/>
            <person name="Sengamalay N."/>
            <person name="Fraser C.M."/>
            <person name="Hine E."/>
            <person name="Shefchek K.A."/>
            <person name="Das S.P."/>
            <person name="Tettelin H."/>
        </authorList>
    </citation>
    <scope>NUCLEOTIDE SEQUENCE [LARGE SCALE GENOMIC DNA]</scope>
    <source>
        <strain evidence="1 2">1948</strain>
    </source>
</reference>
<dbReference type="Proteomes" id="UP000021210">
    <property type="component" value="Unassembled WGS sequence"/>
</dbReference>
<dbReference type="AlphaFoldDB" id="A0A829QQZ4"/>